<evidence type="ECO:0000256" key="2">
    <source>
        <dbReference type="ARBA" id="ARBA00022605"/>
    </source>
</evidence>
<reference evidence="12 13" key="1">
    <citation type="submission" date="2017-07" db="EMBL/GenBank/DDBJ databases">
        <title>Draft whole genome sequences of clinical Proprionibacteriaceae strains.</title>
        <authorList>
            <person name="Bernier A.-M."/>
            <person name="Bernard K."/>
            <person name="Domingo M.-C."/>
        </authorList>
    </citation>
    <scope>NUCLEOTIDE SEQUENCE [LARGE SCALE GENOMIC DNA]</scope>
    <source>
        <strain evidence="12 13">NML 160184</strain>
    </source>
</reference>
<dbReference type="RefSeq" id="WP_094449840.1">
    <property type="nucleotide sequence ID" value="NZ_NMVI01000008.1"/>
</dbReference>
<keyword evidence="2 9" id="KW-0028">Amino-acid biosynthesis</keyword>
<feature type="binding site" evidence="9">
    <location>
        <begin position="93"/>
        <end position="96"/>
    </location>
    <ligand>
        <name>5-phospho-alpha-D-ribose 1-diphosphate</name>
        <dbReference type="ChEBI" id="CHEBI:58017"/>
    </ligand>
</feature>
<feature type="domain" description="Glycosyl transferase family 3" evidence="10">
    <location>
        <begin position="76"/>
        <end position="305"/>
    </location>
</feature>
<dbReference type="EMBL" id="NMVI01000008">
    <property type="protein sequence ID" value="OYN89634.1"/>
    <property type="molecule type" value="Genomic_DNA"/>
</dbReference>
<dbReference type="SUPFAM" id="SSF52418">
    <property type="entry name" value="Nucleoside phosphorylase/phosphoribosyltransferase catalytic domain"/>
    <property type="match status" value="1"/>
</dbReference>
<evidence type="ECO:0000256" key="9">
    <source>
        <dbReference type="HAMAP-Rule" id="MF_00211"/>
    </source>
</evidence>
<evidence type="ECO:0000256" key="4">
    <source>
        <dbReference type="ARBA" id="ARBA00022679"/>
    </source>
</evidence>
<dbReference type="NCBIfam" id="TIGR01245">
    <property type="entry name" value="trpD"/>
    <property type="match status" value="1"/>
</dbReference>
<comment type="pathway">
    <text evidence="1 9">Amino-acid biosynthesis; L-tryptophan biosynthesis; L-tryptophan from chorismate: step 2/5.</text>
</comment>
<feature type="domain" description="Glycosyl transferase family 3 N-terminal" evidence="11">
    <location>
        <begin position="8"/>
        <end position="69"/>
    </location>
</feature>
<keyword evidence="6 9" id="KW-0057">Aromatic amino acid biosynthesis</keyword>
<feature type="binding site" evidence="9">
    <location>
        <begin position="86"/>
        <end position="87"/>
    </location>
    <ligand>
        <name>5-phospho-alpha-D-ribose 1-diphosphate</name>
        <dbReference type="ChEBI" id="CHEBI:58017"/>
    </ligand>
</feature>
<comment type="similarity">
    <text evidence="8">In the C-terminal section; belongs to the anthranilate phosphoribosyltransferase family.</text>
</comment>
<dbReference type="GO" id="GO:0005829">
    <property type="term" value="C:cytosol"/>
    <property type="evidence" value="ECO:0007669"/>
    <property type="project" value="TreeGrafter"/>
</dbReference>
<dbReference type="InterPro" id="IPR036320">
    <property type="entry name" value="Glycosyl_Trfase_fam3_N_dom_sf"/>
</dbReference>
<accession>A0A255EDK7</accession>
<evidence type="ECO:0000256" key="5">
    <source>
        <dbReference type="ARBA" id="ARBA00022822"/>
    </source>
</evidence>
<evidence type="ECO:0000256" key="6">
    <source>
        <dbReference type="ARBA" id="ARBA00023141"/>
    </source>
</evidence>
<dbReference type="GO" id="GO:0000162">
    <property type="term" value="P:L-tryptophan biosynthetic process"/>
    <property type="evidence" value="ECO:0007669"/>
    <property type="project" value="UniProtKB-UniRule"/>
</dbReference>
<dbReference type="Gene3D" id="1.20.970.10">
    <property type="entry name" value="Transferase, Pyrimidine Nucleoside Phosphorylase, Chain C"/>
    <property type="match status" value="1"/>
</dbReference>
<comment type="similarity">
    <text evidence="9">Belongs to the anthranilate phosphoribosyltransferase family.</text>
</comment>
<dbReference type="InterPro" id="IPR035902">
    <property type="entry name" value="Nuc_phospho_transferase"/>
</dbReference>
<dbReference type="InterPro" id="IPR017459">
    <property type="entry name" value="Glycosyl_Trfase_fam3_N_dom"/>
</dbReference>
<feature type="binding site" evidence="9">
    <location>
        <begin position="111"/>
        <end position="119"/>
    </location>
    <ligand>
        <name>5-phospho-alpha-D-ribose 1-diphosphate</name>
        <dbReference type="ChEBI" id="CHEBI:58017"/>
    </ligand>
</feature>
<comment type="caution">
    <text evidence="12">The sequence shown here is derived from an EMBL/GenBank/DDBJ whole genome shotgun (WGS) entry which is preliminary data.</text>
</comment>
<evidence type="ECO:0000256" key="1">
    <source>
        <dbReference type="ARBA" id="ARBA00004907"/>
    </source>
</evidence>
<comment type="subunit">
    <text evidence="9">Homodimer.</text>
</comment>
<feature type="binding site" evidence="9">
    <location>
        <position position="91"/>
    </location>
    <ligand>
        <name>5-phospho-alpha-D-ribose 1-diphosphate</name>
        <dbReference type="ChEBI" id="CHEBI:58017"/>
    </ligand>
</feature>
<keyword evidence="4 9" id="KW-0808">Transferase</keyword>
<name>A0A255EDK7_9ACTN</name>
<evidence type="ECO:0000256" key="8">
    <source>
        <dbReference type="ARBA" id="ARBA00061188"/>
    </source>
</evidence>
<dbReference type="InterPro" id="IPR000312">
    <property type="entry name" value="Glycosyl_Trfase_fam3"/>
</dbReference>
<dbReference type="GO" id="GO:0000287">
    <property type="term" value="F:magnesium ion binding"/>
    <property type="evidence" value="ECO:0007669"/>
    <property type="project" value="UniProtKB-UniRule"/>
</dbReference>
<comment type="catalytic activity">
    <reaction evidence="7 9">
        <text>N-(5-phospho-beta-D-ribosyl)anthranilate + diphosphate = 5-phospho-alpha-D-ribose 1-diphosphate + anthranilate</text>
        <dbReference type="Rhea" id="RHEA:11768"/>
        <dbReference type="ChEBI" id="CHEBI:16567"/>
        <dbReference type="ChEBI" id="CHEBI:18277"/>
        <dbReference type="ChEBI" id="CHEBI:33019"/>
        <dbReference type="ChEBI" id="CHEBI:58017"/>
        <dbReference type="EC" id="2.4.2.18"/>
    </reaction>
</comment>
<proteinExistence type="inferred from homology"/>
<sequence>MTAPTWPDILTSLVDGGDLSPETARWAMGEILTGNANPVHLAGFAVALRAKGETVDELTGLADAMLERATPIELDTEAVDIVGSGGDRANTVNISTMASVVAAAAGAKVVKHGNRAASSASGSADCLEAAGVALNLPPQAQAEVLDQAGIAFLFAPHYHPSLRHAGPTRSQLGIRTVFNFLGPIANPARPAAQAIGVADERVAALVAGVLSRRGNRGMVFHGKDGLDELTTTTTSQVWLFRDGRIVETVLDPADLGVRPAAPADLVGGDPAHNAGVMREVFAGAQGPVRDIVVINAAAALLAFHGPDLDAPIADQFRVQFKAAARAIDEGAASEVLERWVALTSERAS</sequence>
<organism evidence="12 13">
    <name type="scientific">Parenemella sanctibonifatiensis</name>
    <dbReference type="NCBI Taxonomy" id="2016505"/>
    <lineage>
        <taxon>Bacteria</taxon>
        <taxon>Bacillati</taxon>
        <taxon>Actinomycetota</taxon>
        <taxon>Actinomycetes</taxon>
        <taxon>Propionibacteriales</taxon>
        <taxon>Propionibacteriaceae</taxon>
        <taxon>Parenemella</taxon>
    </lineage>
</organism>
<evidence type="ECO:0000313" key="12">
    <source>
        <dbReference type="EMBL" id="OYN89634.1"/>
    </source>
</evidence>
<evidence type="ECO:0000259" key="11">
    <source>
        <dbReference type="Pfam" id="PF02885"/>
    </source>
</evidence>
<keyword evidence="5 9" id="KW-0822">Tryptophan biosynthesis</keyword>
<feature type="binding site" evidence="9">
    <location>
        <position position="227"/>
    </location>
    <ligand>
        <name>Mg(2+)</name>
        <dbReference type="ChEBI" id="CHEBI:18420"/>
        <label>2</label>
    </ligand>
</feature>
<dbReference type="InterPro" id="IPR005940">
    <property type="entry name" value="Anthranilate_Pribosyl_Tfrase"/>
</dbReference>
<evidence type="ECO:0000256" key="3">
    <source>
        <dbReference type="ARBA" id="ARBA00022676"/>
    </source>
</evidence>
<feature type="binding site" evidence="9">
    <location>
        <position position="228"/>
    </location>
    <ligand>
        <name>Mg(2+)</name>
        <dbReference type="ChEBI" id="CHEBI:18420"/>
        <label>2</label>
    </ligand>
</feature>
<dbReference type="AlphaFoldDB" id="A0A255EDK7"/>
<evidence type="ECO:0000313" key="13">
    <source>
        <dbReference type="Proteomes" id="UP000216533"/>
    </source>
</evidence>
<keyword evidence="9" id="KW-0460">Magnesium</keyword>
<dbReference type="GO" id="GO:0004048">
    <property type="term" value="F:anthranilate phosphoribosyltransferase activity"/>
    <property type="evidence" value="ECO:0007669"/>
    <property type="project" value="UniProtKB-UniRule"/>
</dbReference>
<dbReference type="PANTHER" id="PTHR43285">
    <property type="entry name" value="ANTHRANILATE PHOSPHORIBOSYLTRANSFERASE"/>
    <property type="match status" value="1"/>
</dbReference>
<keyword evidence="3 9" id="KW-0328">Glycosyltransferase</keyword>
<feature type="binding site" evidence="9">
    <location>
        <position position="123"/>
    </location>
    <ligand>
        <name>5-phospho-alpha-D-ribose 1-diphosphate</name>
        <dbReference type="ChEBI" id="CHEBI:58017"/>
    </ligand>
</feature>
<feature type="binding site" evidence="9">
    <location>
        <position position="114"/>
    </location>
    <ligand>
        <name>anthranilate</name>
        <dbReference type="ChEBI" id="CHEBI:16567"/>
        <label>1</label>
    </ligand>
</feature>
<evidence type="ECO:0000256" key="7">
    <source>
        <dbReference type="ARBA" id="ARBA00052328"/>
    </source>
</evidence>
<dbReference type="Gene3D" id="3.40.1030.10">
    <property type="entry name" value="Nucleoside phosphorylase/phosphoribosyltransferase catalytic domain"/>
    <property type="match status" value="1"/>
</dbReference>
<dbReference type="FunFam" id="3.40.1030.10:FF:000002">
    <property type="entry name" value="Anthranilate phosphoribosyltransferase"/>
    <property type="match status" value="1"/>
</dbReference>
<dbReference type="PANTHER" id="PTHR43285:SF2">
    <property type="entry name" value="ANTHRANILATE PHOSPHORIBOSYLTRANSFERASE"/>
    <property type="match status" value="1"/>
</dbReference>
<dbReference type="EC" id="2.4.2.18" evidence="9"/>
<dbReference type="SUPFAM" id="SSF47648">
    <property type="entry name" value="Nucleoside phosphorylase/phosphoribosyltransferase N-terminal domain"/>
    <property type="match status" value="1"/>
</dbReference>
<feature type="binding site" evidence="9">
    <location>
        <position position="95"/>
    </location>
    <ligand>
        <name>Mg(2+)</name>
        <dbReference type="ChEBI" id="CHEBI:18420"/>
        <label>1</label>
    </ligand>
</feature>
<dbReference type="HAMAP" id="MF_00211">
    <property type="entry name" value="TrpD"/>
    <property type="match status" value="1"/>
</dbReference>
<dbReference type="Pfam" id="PF00591">
    <property type="entry name" value="Glycos_transf_3"/>
    <property type="match status" value="1"/>
</dbReference>
<feature type="binding site" evidence="9">
    <location>
        <position position="228"/>
    </location>
    <ligand>
        <name>Mg(2+)</name>
        <dbReference type="ChEBI" id="CHEBI:18420"/>
        <label>1</label>
    </ligand>
</feature>
<dbReference type="UniPathway" id="UPA00035">
    <property type="reaction ID" value="UER00041"/>
</dbReference>
<feature type="binding site" evidence="9">
    <location>
        <position position="169"/>
    </location>
    <ligand>
        <name>anthranilate</name>
        <dbReference type="ChEBI" id="CHEBI:16567"/>
        <label>2</label>
    </ligand>
</feature>
<comment type="cofactor">
    <cofactor evidence="9">
        <name>Mg(2+)</name>
        <dbReference type="ChEBI" id="CHEBI:18420"/>
    </cofactor>
    <text evidence="9">Binds 2 magnesium ions per monomer.</text>
</comment>
<protein>
    <recommendedName>
        <fullName evidence="9">Anthranilate phosphoribosyltransferase</fullName>
        <ecNumber evidence="9">2.4.2.18</ecNumber>
    </recommendedName>
</protein>
<feature type="binding site" evidence="9">
    <location>
        <position position="83"/>
    </location>
    <ligand>
        <name>5-phospho-alpha-D-ribose 1-diphosphate</name>
        <dbReference type="ChEBI" id="CHEBI:58017"/>
    </ligand>
</feature>
<comment type="caution">
    <text evidence="9">Lacks conserved residue(s) required for the propagation of feature annotation.</text>
</comment>
<evidence type="ECO:0000259" key="10">
    <source>
        <dbReference type="Pfam" id="PF00591"/>
    </source>
</evidence>
<gene>
    <name evidence="9 12" type="primary">trpD</name>
    <name evidence="12" type="ORF">CGZ92_02655</name>
</gene>
<keyword evidence="9" id="KW-0479">Metal-binding</keyword>
<dbReference type="Proteomes" id="UP000216533">
    <property type="component" value="Unassembled WGS sequence"/>
</dbReference>
<feature type="binding site" evidence="9">
    <location>
        <position position="83"/>
    </location>
    <ligand>
        <name>anthranilate</name>
        <dbReference type="ChEBI" id="CHEBI:16567"/>
        <label>1</label>
    </ligand>
</feature>
<comment type="function">
    <text evidence="9">Catalyzes the transfer of the phosphoribosyl group of 5-phosphorylribose-1-pyrophosphate (PRPP) to anthranilate to yield N-(5'-phosphoribosyl)-anthranilate (PRA).</text>
</comment>
<dbReference type="Pfam" id="PF02885">
    <property type="entry name" value="Glycos_trans_3N"/>
    <property type="match status" value="1"/>
</dbReference>